<comment type="function">
    <text evidence="2">Involved in the targeting and/or fusion of transport vesicles to their target membrane.</text>
</comment>
<evidence type="ECO:0000259" key="4">
    <source>
        <dbReference type="PROSITE" id="PS50892"/>
    </source>
</evidence>
<dbReference type="InterPro" id="IPR001388">
    <property type="entry name" value="Synaptobrevin-like"/>
</dbReference>
<evidence type="ECO:0000313" key="5">
    <source>
        <dbReference type="EMBL" id="CAH1412038.1"/>
    </source>
</evidence>
<keyword evidence="6" id="KW-1185">Reference proteome</keyword>
<comment type="caution">
    <text evidence="5">The sequence shown here is derived from an EMBL/GenBank/DDBJ whole genome shotgun (WGS) entry which is preliminary data.</text>
</comment>
<dbReference type="Pfam" id="PF00957">
    <property type="entry name" value="Synaptobrevin"/>
    <property type="match status" value="1"/>
</dbReference>
<dbReference type="InterPro" id="IPR042855">
    <property type="entry name" value="V_SNARE_CC"/>
</dbReference>
<dbReference type="Proteomes" id="UP001157418">
    <property type="component" value="Unassembled WGS sequence"/>
</dbReference>
<keyword evidence="1" id="KW-0653">Protein transport</keyword>
<accession>A0AAU9LHU2</accession>
<evidence type="ECO:0000256" key="3">
    <source>
        <dbReference type="PROSITE-ProRule" id="PRU00290"/>
    </source>
</evidence>
<sequence>MLYLHEIKSMTLLASGTKGKQKTPTPPHRLISSVKVPVTFLERPKEDFTKKYGGGKVATTVGNSLNKELEVKDVMMENIEKVLHRGEKIELLMDKSENLHSQALPLALAKLYLCLEDINNKISTPLFY</sequence>
<reference evidence="5 6" key="1">
    <citation type="submission" date="2022-01" db="EMBL/GenBank/DDBJ databases">
        <authorList>
            <person name="Xiong W."/>
            <person name="Schranz E."/>
        </authorList>
    </citation>
    <scope>NUCLEOTIDE SEQUENCE [LARGE SCALE GENOMIC DNA]</scope>
</reference>
<protein>
    <recommendedName>
        <fullName evidence="4">V-SNARE coiled-coil homology domain-containing protein</fullName>
    </recommendedName>
</protein>
<dbReference type="SUPFAM" id="SSF58038">
    <property type="entry name" value="SNARE fusion complex"/>
    <property type="match status" value="1"/>
</dbReference>
<dbReference type="PANTHER" id="PTHR21136">
    <property type="entry name" value="SNARE PROTEINS"/>
    <property type="match status" value="1"/>
</dbReference>
<dbReference type="GO" id="GO:0016192">
    <property type="term" value="P:vesicle-mediated transport"/>
    <property type="evidence" value="ECO:0007669"/>
    <property type="project" value="InterPro"/>
</dbReference>
<keyword evidence="3" id="KW-0175">Coiled coil</keyword>
<proteinExistence type="predicted"/>
<dbReference type="PROSITE" id="PS50892">
    <property type="entry name" value="V_SNARE"/>
    <property type="match status" value="1"/>
</dbReference>
<name>A0AAU9LHU2_9ASTR</name>
<dbReference type="GO" id="GO:0005737">
    <property type="term" value="C:cytoplasm"/>
    <property type="evidence" value="ECO:0007669"/>
    <property type="project" value="UniProtKB-ARBA"/>
</dbReference>
<evidence type="ECO:0000256" key="1">
    <source>
        <dbReference type="ARBA" id="ARBA00022927"/>
    </source>
</evidence>
<gene>
    <name evidence="5" type="ORF">LVIROSA_LOCUS89</name>
</gene>
<evidence type="ECO:0000313" key="6">
    <source>
        <dbReference type="Proteomes" id="UP001157418"/>
    </source>
</evidence>
<organism evidence="5 6">
    <name type="scientific">Lactuca virosa</name>
    <dbReference type="NCBI Taxonomy" id="75947"/>
    <lineage>
        <taxon>Eukaryota</taxon>
        <taxon>Viridiplantae</taxon>
        <taxon>Streptophyta</taxon>
        <taxon>Embryophyta</taxon>
        <taxon>Tracheophyta</taxon>
        <taxon>Spermatophyta</taxon>
        <taxon>Magnoliopsida</taxon>
        <taxon>eudicotyledons</taxon>
        <taxon>Gunneridae</taxon>
        <taxon>Pentapetalae</taxon>
        <taxon>asterids</taxon>
        <taxon>campanulids</taxon>
        <taxon>Asterales</taxon>
        <taxon>Asteraceae</taxon>
        <taxon>Cichorioideae</taxon>
        <taxon>Cichorieae</taxon>
        <taxon>Lactucinae</taxon>
        <taxon>Lactuca</taxon>
    </lineage>
</organism>
<feature type="domain" description="V-SNARE coiled-coil homology" evidence="4">
    <location>
        <begin position="60"/>
        <end position="128"/>
    </location>
</feature>
<dbReference type="CDD" id="cd15843">
    <property type="entry name" value="R-SNARE"/>
    <property type="match status" value="1"/>
</dbReference>
<dbReference type="AlphaFoldDB" id="A0AAU9LHU2"/>
<evidence type="ECO:0000256" key="2">
    <source>
        <dbReference type="ARBA" id="ARBA00037493"/>
    </source>
</evidence>
<dbReference type="GO" id="GO:0016020">
    <property type="term" value="C:membrane"/>
    <property type="evidence" value="ECO:0007669"/>
    <property type="project" value="InterPro"/>
</dbReference>
<dbReference type="EMBL" id="CAKMRJ010000001">
    <property type="protein sequence ID" value="CAH1412038.1"/>
    <property type="molecule type" value="Genomic_DNA"/>
</dbReference>
<dbReference type="PRINTS" id="PR00219">
    <property type="entry name" value="SYNAPTOBREVN"/>
</dbReference>
<dbReference type="Gene3D" id="1.20.5.110">
    <property type="match status" value="1"/>
</dbReference>
<keyword evidence="1" id="KW-0813">Transport</keyword>
<dbReference type="InterPro" id="IPR051097">
    <property type="entry name" value="Synaptobrevin-like_transport"/>
</dbReference>
<dbReference type="PANTHER" id="PTHR21136:SF168">
    <property type="entry name" value="VESICLE-ASSOCIATED MEMBRANE PROTEIN 9"/>
    <property type="match status" value="1"/>
</dbReference>
<dbReference type="GO" id="GO:0015031">
    <property type="term" value="P:protein transport"/>
    <property type="evidence" value="ECO:0007669"/>
    <property type="project" value="UniProtKB-KW"/>
</dbReference>